<protein>
    <submittedName>
        <fullName evidence="2">Uncharacterized protein</fullName>
    </submittedName>
</protein>
<keyword evidence="1" id="KW-0732">Signal</keyword>
<evidence type="ECO:0000313" key="2">
    <source>
        <dbReference type="EMBL" id="MCP3734317.1"/>
    </source>
</evidence>
<reference evidence="2" key="1">
    <citation type="submission" date="2022-05" db="EMBL/GenBank/DDBJ databases">
        <title>Sphingomonas sp. strain RP10 Genome sequencing and assembly.</title>
        <authorList>
            <person name="Kim I."/>
        </authorList>
    </citation>
    <scope>NUCLEOTIDE SEQUENCE</scope>
    <source>
        <strain evidence="2">RP10</strain>
    </source>
</reference>
<evidence type="ECO:0000313" key="3">
    <source>
        <dbReference type="Proteomes" id="UP001139486"/>
    </source>
</evidence>
<dbReference type="RefSeq" id="WP_254288325.1">
    <property type="nucleotide sequence ID" value="NZ_JAMLDY010000005.1"/>
</dbReference>
<proteinExistence type="predicted"/>
<evidence type="ECO:0000256" key="1">
    <source>
        <dbReference type="SAM" id="SignalP"/>
    </source>
</evidence>
<keyword evidence="3" id="KW-1185">Reference proteome</keyword>
<organism evidence="2 3">
    <name type="scientific">Sphingomonas liriopis</name>
    <dbReference type="NCBI Taxonomy" id="2949094"/>
    <lineage>
        <taxon>Bacteria</taxon>
        <taxon>Pseudomonadati</taxon>
        <taxon>Pseudomonadota</taxon>
        <taxon>Alphaproteobacteria</taxon>
        <taxon>Sphingomonadales</taxon>
        <taxon>Sphingomonadaceae</taxon>
        <taxon>Sphingomonas</taxon>
    </lineage>
</organism>
<dbReference type="Proteomes" id="UP001139486">
    <property type="component" value="Unassembled WGS sequence"/>
</dbReference>
<dbReference type="EMBL" id="JAMLDY010000005">
    <property type="protein sequence ID" value="MCP3734317.1"/>
    <property type="molecule type" value="Genomic_DNA"/>
</dbReference>
<comment type="caution">
    <text evidence="2">The sequence shown here is derived from an EMBL/GenBank/DDBJ whole genome shotgun (WGS) entry which is preliminary data.</text>
</comment>
<sequence length="119" mass="11959">MTGKIITLSALAASALALASPAHASGCNGVVNFFVWGCAPWDNNNGPNYPYYRKKVVTMKAPAGSRIEEKNGAAMIDINGQKFPLANGVIAPGGANVIAPGGANVIAPGGANVQVVVPG</sequence>
<name>A0A9X2HR40_9SPHN</name>
<dbReference type="AlphaFoldDB" id="A0A9X2HR40"/>
<accession>A0A9X2HR40</accession>
<feature type="chain" id="PRO_5040814974" evidence="1">
    <location>
        <begin position="25"/>
        <end position="119"/>
    </location>
</feature>
<gene>
    <name evidence="2" type="ORF">M9979_05420</name>
</gene>
<feature type="signal peptide" evidence="1">
    <location>
        <begin position="1"/>
        <end position="24"/>
    </location>
</feature>